<evidence type="ECO:0000256" key="3">
    <source>
        <dbReference type="ARBA" id="ARBA00022628"/>
    </source>
</evidence>
<keyword evidence="4 11" id="KW-0237">DNA synthesis</keyword>
<keyword evidence="3 11" id="KW-0846">Cobalamin</keyword>
<dbReference type="InterPro" id="IPR050862">
    <property type="entry name" value="RdRp_reductase_class-2"/>
</dbReference>
<dbReference type="EC" id="1.17.4.1" evidence="11"/>
<accession>A0ABT3JMP2</accession>
<dbReference type="InterPro" id="IPR000788">
    <property type="entry name" value="RNR_lg_C"/>
</dbReference>
<dbReference type="PRINTS" id="PR01183">
    <property type="entry name" value="RIBORDTASEM1"/>
</dbReference>
<keyword evidence="8" id="KW-1015">Disulfide bond</keyword>
<evidence type="ECO:0000256" key="6">
    <source>
        <dbReference type="ARBA" id="ARBA00023002"/>
    </source>
</evidence>
<dbReference type="InterPro" id="IPR013344">
    <property type="entry name" value="RNR_NrdJ/NrdZ"/>
</dbReference>
<dbReference type="InterPro" id="IPR013509">
    <property type="entry name" value="RNR_lsu_N"/>
</dbReference>
<dbReference type="EMBL" id="JAPCHZ010000004">
    <property type="protein sequence ID" value="MCW4452059.1"/>
    <property type="molecule type" value="Genomic_DNA"/>
</dbReference>
<dbReference type="CDD" id="cd02888">
    <property type="entry name" value="RNR_II_dimer"/>
    <property type="match status" value="1"/>
</dbReference>
<dbReference type="Gene3D" id="3.20.70.20">
    <property type="match status" value="1"/>
</dbReference>
<evidence type="ECO:0000313" key="14">
    <source>
        <dbReference type="EMBL" id="MCW4452059.1"/>
    </source>
</evidence>
<evidence type="ECO:0000256" key="11">
    <source>
        <dbReference type="RuleBase" id="RU364064"/>
    </source>
</evidence>
<dbReference type="Proteomes" id="UP001209107">
    <property type="component" value="Unassembled WGS sequence"/>
</dbReference>
<dbReference type="PANTHER" id="PTHR43371:SF1">
    <property type="entry name" value="RIBONUCLEOSIDE-DIPHOSPHATE REDUCTASE"/>
    <property type="match status" value="1"/>
</dbReference>
<sequence length="850" mass="96201">MEAEKITKKQKVYSYKDAYESTLQYFEGDDLAAKVWVSKYALKDSDGNIYERTPDDMHHRIASEISRIEAKYPNPLSEQEIFSLIKNFKYIIPQGSPMTGIGNDFQIASLSNCFVIGSGTDSDSYGSIMKIDEEQVQLMKRRGGVGHDLSHIRPKGSPVKNSALTSTGLVPFMERYSNSTREVAQDGRRGALMLSVSVNHPDSEDFVNAKLEQGKITGANISVRIDDEFMQAVVGKEDYVQKYPIHSKNPKVSKVIKATDLWNKIIHNAWKSAEPGVLFWDTIIKESLPDCYADLGYETVSTNPCGEIPLCPYDSCRLLAVNLLSYVENPFTKKAKFNFELFKEHVGFAQRMMDDIIDLEIEKIDAIIHKIDSDPESNEIKATEKNLWIKIRKKTIEGRRTGVGITAEGDMLAALNIQYGSKEGNEFSTLVHKTLALAAYRSSVEMAKERGAFAIYDAKREEKNPFILRLKEADPQLYGDLKKYGRRNIALLTIAPTGSTSLMSQTTSGIEPVFLPVYKRRRKVNPNDKDVRVDFVDEVGDSWEEYLVFHHRFRQWMEINGIDTDKKYTQEEINKIIEVSPYYKATSNDVDWLSKVEMQGAIQKWVDHSISVTINVPNDATEELVNQLYIKAWEVGCKGVTVYRDGSRSGVLISNDEKKEEKTEILQPAFPTKRPHVLEADVVRFQNNKDKWIAFVGLIDKKPYEIFTGLADDEEGIALPRWVNEGLIIKNRDADGKSRYDFQFTNLRGYKTTIEGLSHKFNPEFWNYAKLISGTLRHGMPIENVVELINRLELDSESINNWKAGVARALKRYIADGTEASGKCSNCGSDQVVYQEGCLICKNCGSSKCG</sequence>
<comment type="caution">
    <text evidence="14">The sequence shown here is derived from an EMBL/GenBank/DDBJ whole genome shotgun (WGS) entry which is preliminary data.</text>
</comment>
<keyword evidence="5 11" id="KW-0547">Nucleotide-binding</keyword>
<keyword evidence="7" id="KW-0215">Deoxyribonucleotide synthesis</keyword>
<feature type="domain" description="Ribonucleotide reductase large subunit N-terminal" evidence="12">
    <location>
        <begin position="29"/>
        <end position="93"/>
    </location>
</feature>
<keyword evidence="15" id="KW-1185">Reference proteome</keyword>
<evidence type="ECO:0000259" key="12">
    <source>
        <dbReference type="Pfam" id="PF00317"/>
    </source>
</evidence>
<comment type="catalytic activity">
    <reaction evidence="10 11">
        <text>a 2'-deoxyribonucleoside 5'-diphosphate + [thioredoxin]-disulfide + H2O = a ribonucleoside 5'-diphosphate + [thioredoxin]-dithiol</text>
        <dbReference type="Rhea" id="RHEA:23252"/>
        <dbReference type="Rhea" id="RHEA-COMP:10698"/>
        <dbReference type="Rhea" id="RHEA-COMP:10700"/>
        <dbReference type="ChEBI" id="CHEBI:15377"/>
        <dbReference type="ChEBI" id="CHEBI:29950"/>
        <dbReference type="ChEBI" id="CHEBI:50058"/>
        <dbReference type="ChEBI" id="CHEBI:57930"/>
        <dbReference type="ChEBI" id="CHEBI:73316"/>
        <dbReference type="EC" id="1.17.4.1"/>
    </reaction>
</comment>
<dbReference type="GO" id="GO:0004748">
    <property type="term" value="F:ribonucleoside-diphosphate reductase activity, thioredoxin disulfide as acceptor"/>
    <property type="evidence" value="ECO:0007669"/>
    <property type="project" value="UniProtKB-EC"/>
</dbReference>
<feature type="domain" description="Ribonucleotide reductase large subunit C-terminal" evidence="13">
    <location>
        <begin position="111"/>
        <end position="643"/>
    </location>
</feature>
<comment type="similarity">
    <text evidence="2 11">Belongs to the ribonucleoside diphosphate reductase class-2 family.</text>
</comment>
<evidence type="ECO:0000259" key="13">
    <source>
        <dbReference type="Pfam" id="PF02867"/>
    </source>
</evidence>
<evidence type="ECO:0000256" key="8">
    <source>
        <dbReference type="ARBA" id="ARBA00023157"/>
    </source>
</evidence>
<protein>
    <recommendedName>
        <fullName evidence="11">Vitamin B12-dependent ribonucleotide reductase</fullName>
        <ecNumber evidence="11">1.17.4.1</ecNumber>
    </recommendedName>
</protein>
<comment type="cofactor">
    <cofactor evidence="1 11">
        <name>adenosylcob(III)alamin</name>
        <dbReference type="ChEBI" id="CHEBI:18408"/>
    </cofactor>
</comment>
<proteinExistence type="inferred from homology"/>
<evidence type="ECO:0000256" key="1">
    <source>
        <dbReference type="ARBA" id="ARBA00001922"/>
    </source>
</evidence>
<keyword evidence="6 11" id="KW-0560">Oxidoreductase</keyword>
<evidence type="ECO:0000256" key="10">
    <source>
        <dbReference type="ARBA" id="ARBA00047754"/>
    </source>
</evidence>
<dbReference type="Pfam" id="PF02867">
    <property type="entry name" value="Ribonuc_red_lgC"/>
    <property type="match status" value="1"/>
</dbReference>
<dbReference type="PANTHER" id="PTHR43371">
    <property type="entry name" value="VITAMIN B12-DEPENDENT RIBONUCLEOTIDE REDUCTASE"/>
    <property type="match status" value="1"/>
</dbReference>
<keyword evidence="9 11" id="KW-0170">Cobalt</keyword>
<dbReference type="RefSeq" id="WP_265144223.1">
    <property type="nucleotide sequence ID" value="NZ_JAPCHZ010000004.1"/>
</dbReference>
<evidence type="ECO:0000256" key="4">
    <source>
        <dbReference type="ARBA" id="ARBA00022634"/>
    </source>
</evidence>
<evidence type="ECO:0000256" key="9">
    <source>
        <dbReference type="ARBA" id="ARBA00023285"/>
    </source>
</evidence>
<dbReference type="NCBIfam" id="TIGR02504">
    <property type="entry name" value="NrdJ_Z"/>
    <property type="match status" value="1"/>
</dbReference>
<evidence type="ECO:0000313" key="15">
    <source>
        <dbReference type="Proteomes" id="UP001209107"/>
    </source>
</evidence>
<dbReference type="Pfam" id="PF00317">
    <property type="entry name" value="Ribonuc_red_lgN"/>
    <property type="match status" value="1"/>
</dbReference>
<evidence type="ECO:0000256" key="5">
    <source>
        <dbReference type="ARBA" id="ARBA00022741"/>
    </source>
</evidence>
<comment type="function">
    <text evidence="11">Catalyzes the reduction of ribonucleotides to deoxyribonucleotides. May function to provide a pool of deoxyribonucleotide precursors for DNA repair during oxygen limitation and/or for immediate growth after restoration of oxygen.</text>
</comment>
<evidence type="ECO:0000256" key="7">
    <source>
        <dbReference type="ARBA" id="ARBA00023116"/>
    </source>
</evidence>
<evidence type="ECO:0000256" key="2">
    <source>
        <dbReference type="ARBA" id="ARBA00007405"/>
    </source>
</evidence>
<reference evidence="14 15" key="1">
    <citation type="submission" date="2022-10" db="EMBL/GenBank/DDBJ databases">
        <title>Kaistella sp. BT-6-1-3.</title>
        <authorList>
            <person name="Ai J."/>
            <person name="Deng Z."/>
        </authorList>
    </citation>
    <scope>NUCLEOTIDE SEQUENCE [LARGE SCALE GENOMIC DNA]</scope>
    <source>
        <strain evidence="14 15">BT6-1-3</strain>
    </source>
</reference>
<name>A0ABT3JMP2_9FLAO</name>
<organism evidence="14 15">
    <name type="scientific">Kaistella yananensis</name>
    <dbReference type="NCBI Taxonomy" id="2989820"/>
    <lineage>
        <taxon>Bacteria</taxon>
        <taxon>Pseudomonadati</taxon>
        <taxon>Bacteroidota</taxon>
        <taxon>Flavobacteriia</taxon>
        <taxon>Flavobacteriales</taxon>
        <taxon>Weeksellaceae</taxon>
        <taxon>Chryseobacterium group</taxon>
        <taxon>Kaistella</taxon>
    </lineage>
</organism>
<dbReference type="SUPFAM" id="SSF51998">
    <property type="entry name" value="PFL-like glycyl radical enzymes"/>
    <property type="match status" value="1"/>
</dbReference>
<gene>
    <name evidence="14" type="ORF">OK344_07535</name>
</gene>